<sequence>MASLVEEVFQNGLILGNIFSWLDHHDLKTVRFVCRNWERSAGPGFSERSRIRLDMWQGLCPGRERTTFLRINKGPLLMLGTEDRVGDALAGILDSFQHFELSFTTYRHTKLVQAYRHLAELFDHLRRPRGSVTYMDAVTFEKNCNIDGLVPQGALLAVVAAQNAVPEVHMRLNLGGYPEGLHFHATSLDIDCTSLQDNVAEKATILGRFHSLKSIMFTATQGLDYYVGFMVENRDQFANLDQVWVDDCCQLKDIRILSRLGNGLRKLGINVINHPRDEFSLQDVSGLETCLVRHFATLRVLDLSFNMSIIRTWKFVTITFPKLWKLNLAMHTGPNQGHFDNLDRDIFDIGKLVKEARFRDHFPLLSRLNIELPSWPCCPMITFEQTVDLEDVFDVVVTTRYGY</sequence>
<dbReference type="SUPFAM" id="SSF52047">
    <property type="entry name" value="RNI-like"/>
    <property type="match status" value="1"/>
</dbReference>
<dbReference type="EMBL" id="LNIX01000012">
    <property type="protein sequence ID" value="OXA48397.1"/>
    <property type="molecule type" value="Genomic_DNA"/>
</dbReference>
<name>A0A226DUM4_FOLCA</name>
<dbReference type="InterPro" id="IPR001810">
    <property type="entry name" value="F-box_dom"/>
</dbReference>
<gene>
    <name evidence="2" type="ORF">Fcan01_17036</name>
</gene>
<accession>A0A226DUM4</accession>
<dbReference type="InterPro" id="IPR036047">
    <property type="entry name" value="F-box-like_dom_sf"/>
</dbReference>
<evidence type="ECO:0000313" key="3">
    <source>
        <dbReference type="Proteomes" id="UP000198287"/>
    </source>
</evidence>
<dbReference type="AlphaFoldDB" id="A0A226DUM4"/>
<protein>
    <recommendedName>
        <fullName evidence="1">F-box domain-containing protein</fullName>
    </recommendedName>
</protein>
<evidence type="ECO:0000313" key="2">
    <source>
        <dbReference type="EMBL" id="OXA48397.1"/>
    </source>
</evidence>
<keyword evidence="3" id="KW-1185">Reference proteome</keyword>
<dbReference type="CDD" id="cd09917">
    <property type="entry name" value="F-box_SF"/>
    <property type="match status" value="1"/>
</dbReference>
<proteinExistence type="predicted"/>
<dbReference type="Pfam" id="PF00646">
    <property type="entry name" value="F-box"/>
    <property type="match status" value="1"/>
</dbReference>
<organism evidence="2 3">
    <name type="scientific">Folsomia candida</name>
    <name type="common">Springtail</name>
    <dbReference type="NCBI Taxonomy" id="158441"/>
    <lineage>
        <taxon>Eukaryota</taxon>
        <taxon>Metazoa</taxon>
        <taxon>Ecdysozoa</taxon>
        <taxon>Arthropoda</taxon>
        <taxon>Hexapoda</taxon>
        <taxon>Collembola</taxon>
        <taxon>Entomobryomorpha</taxon>
        <taxon>Isotomoidea</taxon>
        <taxon>Isotomidae</taxon>
        <taxon>Proisotominae</taxon>
        <taxon>Folsomia</taxon>
    </lineage>
</organism>
<feature type="domain" description="F-box" evidence="1">
    <location>
        <begin position="14"/>
        <end position="38"/>
    </location>
</feature>
<evidence type="ECO:0000259" key="1">
    <source>
        <dbReference type="Pfam" id="PF00646"/>
    </source>
</evidence>
<dbReference type="Proteomes" id="UP000198287">
    <property type="component" value="Unassembled WGS sequence"/>
</dbReference>
<dbReference type="SUPFAM" id="SSF81383">
    <property type="entry name" value="F-box domain"/>
    <property type="match status" value="1"/>
</dbReference>
<dbReference type="Gene3D" id="1.20.1280.50">
    <property type="match status" value="1"/>
</dbReference>
<comment type="caution">
    <text evidence="2">The sequence shown here is derived from an EMBL/GenBank/DDBJ whole genome shotgun (WGS) entry which is preliminary data.</text>
</comment>
<reference evidence="2 3" key="1">
    <citation type="submission" date="2015-12" db="EMBL/GenBank/DDBJ databases">
        <title>The genome of Folsomia candida.</title>
        <authorList>
            <person name="Faddeeva A."/>
            <person name="Derks M.F."/>
            <person name="Anvar Y."/>
            <person name="Smit S."/>
            <person name="Van Straalen N."/>
            <person name="Roelofs D."/>
        </authorList>
    </citation>
    <scope>NUCLEOTIDE SEQUENCE [LARGE SCALE GENOMIC DNA]</scope>
    <source>
        <strain evidence="2 3">VU population</strain>
        <tissue evidence="2">Whole body</tissue>
    </source>
</reference>